<comment type="caution">
    <text evidence="2">The sequence shown here is derived from an EMBL/GenBank/DDBJ whole genome shotgun (WGS) entry which is preliminary data.</text>
</comment>
<dbReference type="AlphaFoldDB" id="A0AAD9Z1T3"/>
<keyword evidence="3" id="KW-1185">Reference proteome</keyword>
<keyword evidence="1" id="KW-0732">Signal</keyword>
<feature type="chain" id="PRO_5042068705" evidence="1">
    <location>
        <begin position="26"/>
        <end position="175"/>
    </location>
</feature>
<evidence type="ECO:0000313" key="3">
    <source>
        <dbReference type="Proteomes" id="UP001276659"/>
    </source>
</evidence>
<gene>
    <name evidence="2" type="ORF">OEA41_009109</name>
</gene>
<sequence>MYLALPTLLSTYLPALLAIFSTVFGAEDLFTCSPRASATRLSYSACHLAASKFIEQHPNKYYILRHEYSPGIPWIKCPHVIEERDCVLTLDYKVIRSPGGNPYVMPREIMGKAIELAGKCVGQEDVDGGNYTTNPTGLLEVQVALAHSAQPLTGLYGNFKIYGKVNSTVAAVAAE</sequence>
<protein>
    <submittedName>
        <fullName evidence="2">Uncharacterized protein</fullName>
    </submittedName>
</protein>
<evidence type="ECO:0000313" key="2">
    <source>
        <dbReference type="EMBL" id="KAK3169725.1"/>
    </source>
</evidence>
<evidence type="ECO:0000256" key="1">
    <source>
        <dbReference type="SAM" id="SignalP"/>
    </source>
</evidence>
<accession>A0AAD9Z1T3</accession>
<name>A0AAD9Z1T3_9LECA</name>
<proteinExistence type="predicted"/>
<reference evidence="2" key="1">
    <citation type="submission" date="2022-11" db="EMBL/GenBank/DDBJ databases">
        <title>Chromosomal genome sequence assembly and mating type (MAT) locus characterization of the leprose asexual lichenized fungus Lepraria neglecta (Nyl.) Erichsen.</title>
        <authorList>
            <person name="Allen J.L."/>
            <person name="Pfeffer B."/>
        </authorList>
    </citation>
    <scope>NUCLEOTIDE SEQUENCE</scope>
    <source>
        <strain evidence="2">Allen 5258</strain>
    </source>
</reference>
<dbReference type="Proteomes" id="UP001276659">
    <property type="component" value="Unassembled WGS sequence"/>
</dbReference>
<organism evidence="2 3">
    <name type="scientific">Lepraria neglecta</name>
    <dbReference type="NCBI Taxonomy" id="209136"/>
    <lineage>
        <taxon>Eukaryota</taxon>
        <taxon>Fungi</taxon>
        <taxon>Dikarya</taxon>
        <taxon>Ascomycota</taxon>
        <taxon>Pezizomycotina</taxon>
        <taxon>Lecanoromycetes</taxon>
        <taxon>OSLEUM clade</taxon>
        <taxon>Lecanoromycetidae</taxon>
        <taxon>Lecanorales</taxon>
        <taxon>Lecanorineae</taxon>
        <taxon>Stereocaulaceae</taxon>
        <taxon>Lepraria</taxon>
    </lineage>
</organism>
<dbReference type="EMBL" id="JASNWA010000009">
    <property type="protein sequence ID" value="KAK3169725.1"/>
    <property type="molecule type" value="Genomic_DNA"/>
</dbReference>
<feature type="signal peptide" evidence="1">
    <location>
        <begin position="1"/>
        <end position="25"/>
    </location>
</feature>